<reference evidence="9" key="2">
    <citation type="journal article" date="2021" name="J Anim Sci Technol">
        <title>Complete genome sequence of Paenibacillus konkukensis sp. nov. SK3146 as a potential probiotic strain.</title>
        <authorList>
            <person name="Jung H.I."/>
            <person name="Park S."/>
            <person name="Niu K.M."/>
            <person name="Lee S.W."/>
            <person name="Kothari D."/>
            <person name="Yi K.J."/>
            <person name="Kim S.K."/>
        </authorList>
    </citation>
    <scope>NUCLEOTIDE SEQUENCE</scope>
    <source>
        <strain evidence="9">SK3146</strain>
    </source>
</reference>
<dbReference type="Proteomes" id="UP001057134">
    <property type="component" value="Chromosome"/>
</dbReference>
<gene>
    <name evidence="9" type="ORF">SK3146_03166</name>
</gene>
<feature type="transmembrane region" description="Helical" evidence="7">
    <location>
        <begin position="265"/>
        <end position="290"/>
    </location>
</feature>
<dbReference type="RefSeq" id="WP_249865916.1">
    <property type="nucleotide sequence ID" value="NZ_CP027059.1"/>
</dbReference>
<keyword evidence="6 7" id="KW-0472">Membrane</keyword>
<evidence type="ECO:0000256" key="6">
    <source>
        <dbReference type="ARBA" id="ARBA00023136"/>
    </source>
</evidence>
<dbReference type="CDD" id="cd04187">
    <property type="entry name" value="DPM1_like_bac"/>
    <property type="match status" value="1"/>
</dbReference>
<feature type="transmembrane region" description="Helical" evidence="7">
    <location>
        <begin position="233"/>
        <end position="253"/>
    </location>
</feature>
<evidence type="ECO:0000313" key="10">
    <source>
        <dbReference type="Proteomes" id="UP001057134"/>
    </source>
</evidence>
<protein>
    <recommendedName>
        <fullName evidence="8">Glycosyltransferase 2-like domain-containing protein</fullName>
    </recommendedName>
</protein>
<sequence length="325" mass="37098">MPSNLISVVIPCYNEEEVIAETFFRLNKVMNSISNEYRNELIFINDGSKDKTLEILRAIQSQNNNVKVVELSRNFGHQIAVSAGIDFSNGDAVILIDADLQDPPEMIIDFIDKWKRGFDVVYAVRKSRKGETWFKKATASLFYKTLKKVVDIDIPLNTGDFRLMDKKVVHVLKQLKEKHRFIRGLVSWVGFKQIGIEYDRAERFAGETKYPLKKMIKFSIDAITSFSFVPLKIAGFLGLSSAAIGFFGIAYSIVLKLLNVTIPGWSSLMIVILFLGGMQLFILGIIGEYIGRIYDETRNRPLYVLNNQQEDEFSATYEYEKVTLK</sequence>
<keyword evidence="10" id="KW-1185">Reference proteome</keyword>
<dbReference type="PANTHER" id="PTHR48090:SF1">
    <property type="entry name" value="PROPHAGE BACTOPRENOL GLUCOSYL TRANSFERASE HOMOLOG"/>
    <property type="match status" value="1"/>
</dbReference>
<evidence type="ECO:0000256" key="5">
    <source>
        <dbReference type="ARBA" id="ARBA00022989"/>
    </source>
</evidence>
<keyword evidence="4 7" id="KW-0812">Transmembrane</keyword>
<proteinExistence type="predicted"/>
<evidence type="ECO:0000256" key="2">
    <source>
        <dbReference type="ARBA" id="ARBA00022676"/>
    </source>
</evidence>
<evidence type="ECO:0000259" key="8">
    <source>
        <dbReference type="Pfam" id="PF00535"/>
    </source>
</evidence>
<dbReference type="InterPro" id="IPR029044">
    <property type="entry name" value="Nucleotide-diphossugar_trans"/>
</dbReference>
<dbReference type="Pfam" id="PF00535">
    <property type="entry name" value="Glycos_transf_2"/>
    <property type="match status" value="1"/>
</dbReference>
<dbReference type="SUPFAM" id="SSF53448">
    <property type="entry name" value="Nucleotide-diphospho-sugar transferases"/>
    <property type="match status" value="1"/>
</dbReference>
<name>A0ABY4RRE9_9BACL</name>
<evidence type="ECO:0000256" key="7">
    <source>
        <dbReference type="SAM" id="Phobius"/>
    </source>
</evidence>
<evidence type="ECO:0000313" key="9">
    <source>
        <dbReference type="EMBL" id="UQZ83954.1"/>
    </source>
</evidence>
<comment type="subcellular location">
    <subcellularLocation>
        <location evidence="1">Membrane</location>
        <topology evidence="1">Multi-pass membrane protein</topology>
    </subcellularLocation>
</comment>
<keyword evidence="2" id="KW-0328">Glycosyltransferase</keyword>
<dbReference type="PANTHER" id="PTHR48090">
    <property type="entry name" value="UNDECAPRENYL-PHOSPHATE 4-DEOXY-4-FORMAMIDO-L-ARABINOSE TRANSFERASE-RELATED"/>
    <property type="match status" value="1"/>
</dbReference>
<dbReference type="EMBL" id="CP027059">
    <property type="protein sequence ID" value="UQZ83954.1"/>
    <property type="molecule type" value="Genomic_DNA"/>
</dbReference>
<evidence type="ECO:0000256" key="3">
    <source>
        <dbReference type="ARBA" id="ARBA00022679"/>
    </source>
</evidence>
<evidence type="ECO:0000256" key="4">
    <source>
        <dbReference type="ARBA" id="ARBA00022692"/>
    </source>
</evidence>
<feature type="domain" description="Glycosyltransferase 2-like" evidence="8">
    <location>
        <begin position="7"/>
        <end position="169"/>
    </location>
</feature>
<accession>A0ABY4RRE9</accession>
<organism evidence="9 10">
    <name type="scientific">Paenibacillus konkukensis</name>
    <dbReference type="NCBI Taxonomy" id="2020716"/>
    <lineage>
        <taxon>Bacteria</taxon>
        <taxon>Bacillati</taxon>
        <taxon>Bacillota</taxon>
        <taxon>Bacilli</taxon>
        <taxon>Bacillales</taxon>
        <taxon>Paenibacillaceae</taxon>
        <taxon>Paenibacillus</taxon>
    </lineage>
</organism>
<keyword evidence="5 7" id="KW-1133">Transmembrane helix</keyword>
<dbReference type="InterPro" id="IPR001173">
    <property type="entry name" value="Glyco_trans_2-like"/>
</dbReference>
<dbReference type="InterPro" id="IPR050256">
    <property type="entry name" value="Glycosyltransferase_2"/>
</dbReference>
<reference evidence="9" key="1">
    <citation type="submission" date="2018-02" db="EMBL/GenBank/DDBJ databases">
        <authorList>
            <person name="Kim S.-K."/>
            <person name="Jung H.-I."/>
            <person name="Lee S.-W."/>
        </authorList>
    </citation>
    <scope>NUCLEOTIDE SEQUENCE</scope>
    <source>
        <strain evidence="9">SK3146</strain>
    </source>
</reference>
<keyword evidence="3" id="KW-0808">Transferase</keyword>
<evidence type="ECO:0000256" key="1">
    <source>
        <dbReference type="ARBA" id="ARBA00004141"/>
    </source>
</evidence>
<dbReference type="Gene3D" id="3.90.550.10">
    <property type="entry name" value="Spore Coat Polysaccharide Biosynthesis Protein SpsA, Chain A"/>
    <property type="match status" value="1"/>
</dbReference>